<reference evidence="2" key="1">
    <citation type="submission" date="2024-07" db="EMBL/GenBank/DDBJ databases">
        <title>Two chromosome-level genome assemblies of Korean endemic species Abeliophyllum distichum and Forsythia ovata (Oleaceae).</title>
        <authorList>
            <person name="Jang H."/>
        </authorList>
    </citation>
    <scope>NUCLEOTIDE SEQUENCE [LARGE SCALE GENOMIC DNA]</scope>
</reference>
<dbReference type="Proteomes" id="UP001604336">
    <property type="component" value="Unassembled WGS sequence"/>
</dbReference>
<sequence>MPQFRPPISDNLKASMSYKTAATSSNPQRIPDRFKVLGKIPERKEDFIITDIRLQDFMTLQEEARTIGETTPEKNYLGTLDKKYGQFIFLEGADPQLVRTAFHCGLIKLIIPGPNFEELKLIDDKLLQSLKDFRKYVIKSQDTYMILRFNSSIPFWDENNVLFRGYHHIQIRTTHQVEIDQPIEGQAYCVSPILLEDWRSLSYYRIITGLKFFNGESKIKVNHSSKFILMTSKTSSTISAEGIKSVCRFEETFYNKVNSPVNYNGHLCPALRSSLGKYHKCEYCKLTEKTEAKEKEKSIDDLVDAQIAEMESSNSPADSAYQSE</sequence>
<evidence type="ECO:0000313" key="1">
    <source>
        <dbReference type="EMBL" id="KAL2497127.1"/>
    </source>
</evidence>
<comment type="caution">
    <text evidence="1">The sequence shown here is derived from an EMBL/GenBank/DDBJ whole genome shotgun (WGS) entry which is preliminary data.</text>
</comment>
<gene>
    <name evidence="1" type="ORF">Adt_22677</name>
</gene>
<proteinExistence type="predicted"/>
<dbReference type="AlphaFoldDB" id="A0ABD1S8N7"/>
<dbReference type="EMBL" id="JBFOLK010000007">
    <property type="protein sequence ID" value="KAL2497127.1"/>
    <property type="molecule type" value="Genomic_DNA"/>
</dbReference>
<protein>
    <submittedName>
        <fullName evidence="1">RT RNaseH 2 domain-containing protein</fullName>
    </submittedName>
</protein>
<evidence type="ECO:0000313" key="2">
    <source>
        <dbReference type="Proteomes" id="UP001604336"/>
    </source>
</evidence>
<name>A0ABD1S8N7_9LAMI</name>
<accession>A0ABD1S8N7</accession>
<organism evidence="1 2">
    <name type="scientific">Abeliophyllum distichum</name>
    <dbReference type="NCBI Taxonomy" id="126358"/>
    <lineage>
        <taxon>Eukaryota</taxon>
        <taxon>Viridiplantae</taxon>
        <taxon>Streptophyta</taxon>
        <taxon>Embryophyta</taxon>
        <taxon>Tracheophyta</taxon>
        <taxon>Spermatophyta</taxon>
        <taxon>Magnoliopsida</taxon>
        <taxon>eudicotyledons</taxon>
        <taxon>Gunneridae</taxon>
        <taxon>Pentapetalae</taxon>
        <taxon>asterids</taxon>
        <taxon>lamiids</taxon>
        <taxon>Lamiales</taxon>
        <taxon>Oleaceae</taxon>
        <taxon>Forsythieae</taxon>
        <taxon>Abeliophyllum</taxon>
    </lineage>
</organism>
<keyword evidence="2" id="KW-1185">Reference proteome</keyword>